<evidence type="ECO:0000313" key="2">
    <source>
        <dbReference type="Proteomes" id="UP000821865"/>
    </source>
</evidence>
<gene>
    <name evidence="1" type="ORF">HPB49_019459</name>
</gene>
<reference evidence="1" key="1">
    <citation type="submission" date="2020-05" db="EMBL/GenBank/DDBJ databases">
        <title>Large-scale comparative analyses of tick genomes elucidate their genetic diversity and vector capacities.</title>
        <authorList>
            <person name="Jia N."/>
            <person name="Wang J."/>
            <person name="Shi W."/>
            <person name="Du L."/>
            <person name="Sun Y."/>
            <person name="Zhan W."/>
            <person name="Jiang J."/>
            <person name="Wang Q."/>
            <person name="Zhang B."/>
            <person name="Ji P."/>
            <person name="Sakyi L.B."/>
            <person name="Cui X."/>
            <person name="Yuan T."/>
            <person name="Jiang B."/>
            <person name="Yang W."/>
            <person name="Lam T.T.-Y."/>
            <person name="Chang Q."/>
            <person name="Ding S."/>
            <person name="Wang X."/>
            <person name="Zhu J."/>
            <person name="Ruan X."/>
            <person name="Zhao L."/>
            <person name="Wei J."/>
            <person name="Que T."/>
            <person name="Du C."/>
            <person name="Cheng J."/>
            <person name="Dai P."/>
            <person name="Han X."/>
            <person name="Huang E."/>
            <person name="Gao Y."/>
            <person name="Liu J."/>
            <person name="Shao H."/>
            <person name="Ye R."/>
            <person name="Li L."/>
            <person name="Wei W."/>
            <person name="Wang X."/>
            <person name="Wang C."/>
            <person name="Yang T."/>
            <person name="Huo Q."/>
            <person name="Li W."/>
            <person name="Guo W."/>
            <person name="Chen H."/>
            <person name="Zhou L."/>
            <person name="Ni X."/>
            <person name="Tian J."/>
            <person name="Zhou Y."/>
            <person name="Sheng Y."/>
            <person name="Liu T."/>
            <person name="Pan Y."/>
            <person name="Xia L."/>
            <person name="Li J."/>
            <person name="Zhao F."/>
            <person name="Cao W."/>
        </authorList>
    </citation>
    <scope>NUCLEOTIDE SEQUENCE</scope>
    <source>
        <strain evidence="1">Dsil-2018</strain>
    </source>
</reference>
<proteinExistence type="predicted"/>
<sequence>MKGCSPALRVFLKDRSCKKLSTLAQHADCFLEAQDICSLSKDKSYKDNGEISRQTESTKRPPRGHTQCFLCNNTGHRASECWSRTRNSPSATGWSSGKTGSPGETGKTQERRQASCMLSTEETRETGGHQKKEMLFFKAGKPSQS</sequence>
<comment type="caution">
    <text evidence="1">The sequence shown here is derived from an EMBL/GenBank/DDBJ whole genome shotgun (WGS) entry which is preliminary data.</text>
</comment>
<name>A0ACB8CM32_DERSI</name>
<dbReference type="Proteomes" id="UP000821865">
    <property type="component" value="Chromosome 6"/>
</dbReference>
<keyword evidence="2" id="KW-1185">Reference proteome</keyword>
<dbReference type="EMBL" id="CM023475">
    <property type="protein sequence ID" value="KAH7946036.1"/>
    <property type="molecule type" value="Genomic_DNA"/>
</dbReference>
<accession>A0ACB8CM32</accession>
<evidence type="ECO:0000313" key="1">
    <source>
        <dbReference type="EMBL" id="KAH7946036.1"/>
    </source>
</evidence>
<protein>
    <submittedName>
        <fullName evidence="1">Uncharacterized protein</fullName>
    </submittedName>
</protein>
<organism evidence="1 2">
    <name type="scientific">Dermacentor silvarum</name>
    <name type="common">Tick</name>
    <dbReference type="NCBI Taxonomy" id="543639"/>
    <lineage>
        <taxon>Eukaryota</taxon>
        <taxon>Metazoa</taxon>
        <taxon>Ecdysozoa</taxon>
        <taxon>Arthropoda</taxon>
        <taxon>Chelicerata</taxon>
        <taxon>Arachnida</taxon>
        <taxon>Acari</taxon>
        <taxon>Parasitiformes</taxon>
        <taxon>Ixodida</taxon>
        <taxon>Ixodoidea</taxon>
        <taxon>Ixodidae</taxon>
        <taxon>Rhipicephalinae</taxon>
        <taxon>Dermacentor</taxon>
    </lineage>
</organism>